<dbReference type="Gene3D" id="1.20.1050.90">
    <property type="entry name" value="RecF/RecN/SMC, N-terminal domain"/>
    <property type="match status" value="1"/>
</dbReference>
<evidence type="ECO:0000256" key="6">
    <source>
        <dbReference type="ARBA" id="ARBA00022741"/>
    </source>
</evidence>
<name>A0A918T294_9GAMM</name>
<organism evidence="12 13">
    <name type="scientific">Cognatilysobacter bugurensis</name>
    <dbReference type="NCBI Taxonomy" id="543356"/>
    <lineage>
        <taxon>Bacteria</taxon>
        <taxon>Pseudomonadati</taxon>
        <taxon>Pseudomonadota</taxon>
        <taxon>Gammaproteobacteria</taxon>
        <taxon>Lysobacterales</taxon>
        <taxon>Lysobacteraceae</taxon>
        <taxon>Cognatilysobacter</taxon>
    </lineage>
</organism>
<dbReference type="InterPro" id="IPR018078">
    <property type="entry name" value="DNA-binding_RecF_CS"/>
</dbReference>
<evidence type="ECO:0000256" key="5">
    <source>
        <dbReference type="ARBA" id="ARBA00022705"/>
    </source>
</evidence>
<dbReference type="GO" id="GO:0005737">
    <property type="term" value="C:cytoplasm"/>
    <property type="evidence" value="ECO:0007669"/>
    <property type="project" value="UniProtKB-SubCell"/>
</dbReference>
<reference evidence="12" key="2">
    <citation type="submission" date="2020-09" db="EMBL/GenBank/DDBJ databases">
        <authorList>
            <person name="Sun Q."/>
            <person name="Kim S."/>
        </authorList>
    </citation>
    <scope>NUCLEOTIDE SEQUENCE</scope>
    <source>
        <strain evidence="12">KCTC 23077</strain>
    </source>
</reference>
<evidence type="ECO:0000259" key="11">
    <source>
        <dbReference type="Pfam" id="PF02463"/>
    </source>
</evidence>
<dbReference type="PROSITE" id="PS00617">
    <property type="entry name" value="RECF_1"/>
    <property type="match status" value="1"/>
</dbReference>
<dbReference type="PANTHER" id="PTHR32182">
    <property type="entry name" value="DNA REPLICATION AND REPAIR PROTEIN RECF"/>
    <property type="match status" value="1"/>
</dbReference>
<sequence length="366" mass="39941">MQVSRIDVKNFRSIREATLAPCSGVNLIVGDNGAGKTSLLEALHLMAHGRSFRGRVRDGLVRTDAAGLEVYVEWTDLSSPIPRGRRAGLRHTGSSWEGRLDAEPVSQLGDLCAALAVTTFEPGSHSLVTGGAESRRRYLDWGLFHVEQAFLPAWRRYSRALRQRNALLKARPNAAQLDAWDRELAESGELLARQRDAYVEALEPAVVATAAELGPSLGEARLEHVPGWRRESLSLLDALLVSRERDAFAGYTSVGPHRADLRLEFGAVPGRSALSRGQAKLAALSVLLGQARFHAQATGDWPVIALDDVASELDRRHRAGVLEWLDALPAQVFISGTEVPEDVLPWSRPKATFHVEHGEVTATVLA</sequence>
<keyword evidence="6 9" id="KW-0547">Nucleotide-binding</keyword>
<dbReference type="InterPro" id="IPR027417">
    <property type="entry name" value="P-loop_NTPase"/>
</dbReference>
<evidence type="ECO:0000313" key="12">
    <source>
        <dbReference type="EMBL" id="GHA86988.1"/>
    </source>
</evidence>
<dbReference type="GO" id="GO:0000731">
    <property type="term" value="P:DNA synthesis involved in DNA repair"/>
    <property type="evidence" value="ECO:0007669"/>
    <property type="project" value="TreeGrafter"/>
</dbReference>
<dbReference type="PROSITE" id="PS00618">
    <property type="entry name" value="RECF_2"/>
    <property type="match status" value="1"/>
</dbReference>
<keyword evidence="5 9" id="KW-0235">DNA replication</keyword>
<dbReference type="GO" id="GO:0009432">
    <property type="term" value="P:SOS response"/>
    <property type="evidence" value="ECO:0007669"/>
    <property type="project" value="UniProtKB-UniRule"/>
</dbReference>
<dbReference type="HAMAP" id="MF_00365">
    <property type="entry name" value="RecF"/>
    <property type="match status" value="1"/>
</dbReference>
<dbReference type="RefSeq" id="WP_189457325.1">
    <property type="nucleotide sequence ID" value="NZ_BMYD01000005.1"/>
</dbReference>
<comment type="function">
    <text evidence="9 10">The RecF protein is involved in DNA metabolism; it is required for DNA replication and normal SOS inducibility. RecF binds preferentially to single-stranded, linear DNA. It also seems to bind ATP.</text>
</comment>
<dbReference type="SUPFAM" id="SSF52540">
    <property type="entry name" value="P-loop containing nucleoside triphosphate hydrolases"/>
    <property type="match status" value="1"/>
</dbReference>
<dbReference type="InterPro" id="IPR001238">
    <property type="entry name" value="DNA-binding_RecF"/>
</dbReference>
<dbReference type="GO" id="GO:0005524">
    <property type="term" value="F:ATP binding"/>
    <property type="evidence" value="ECO:0007669"/>
    <property type="project" value="UniProtKB-UniRule"/>
</dbReference>
<dbReference type="GO" id="GO:0006302">
    <property type="term" value="P:double-strand break repair"/>
    <property type="evidence" value="ECO:0007669"/>
    <property type="project" value="TreeGrafter"/>
</dbReference>
<comment type="subcellular location">
    <subcellularLocation>
        <location evidence="1 9 10">Cytoplasm</location>
    </subcellularLocation>
</comment>
<evidence type="ECO:0000256" key="1">
    <source>
        <dbReference type="ARBA" id="ARBA00004496"/>
    </source>
</evidence>
<keyword evidence="9 10" id="KW-0227">DNA damage</keyword>
<dbReference type="Gene3D" id="3.40.50.300">
    <property type="entry name" value="P-loop containing nucleotide triphosphate hydrolases"/>
    <property type="match status" value="1"/>
</dbReference>
<dbReference type="GO" id="GO:0003697">
    <property type="term" value="F:single-stranded DNA binding"/>
    <property type="evidence" value="ECO:0007669"/>
    <property type="project" value="UniProtKB-UniRule"/>
</dbReference>
<gene>
    <name evidence="9 12" type="primary">recF</name>
    <name evidence="12" type="ORF">GCM10007067_26020</name>
</gene>
<evidence type="ECO:0000256" key="2">
    <source>
        <dbReference type="ARBA" id="ARBA00008016"/>
    </source>
</evidence>
<keyword evidence="13" id="KW-1185">Reference proteome</keyword>
<evidence type="ECO:0000256" key="4">
    <source>
        <dbReference type="ARBA" id="ARBA00022490"/>
    </source>
</evidence>
<dbReference type="InterPro" id="IPR042174">
    <property type="entry name" value="RecF_2"/>
</dbReference>
<proteinExistence type="inferred from homology"/>
<dbReference type="AlphaFoldDB" id="A0A918T294"/>
<dbReference type="Pfam" id="PF02463">
    <property type="entry name" value="SMC_N"/>
    <property type="match status" value="1"/>
</dbReference>
<comment type="caution">
    <text evidence="12">The sequence shown here is derived from an EMBL/GenBank/DDBJ whole genome shotgun (WGS) entry which is preliminary data.</text>
</comment>
<evidence type="ECO:0000256" key="7">
    <source>
        <dbReference type="ARBA" id="ARBA00022840"/>
    </source>
</evidence>
<protein>
    <recommendedName>
        <fullName evidence="3 9">DNA replication and repair protein RecF</fullName>
    </recommendedName>
</protein>
<accession>A0A918T294</accession>
<keyword evidence="9 10" id="KW-0742">SOS response</keyword>
<dbReference type="GO" id="GO:0006260">
    <property type="term" value="P:DNA replication"/>
    <property type="evidence" value="ECO:0007669"/>
    <property type="project" value="UniProtKB-UniRule"/>
</dbReference>
<feature type="domain" description="RecF/RecN/SMC N-terminal" evidence="11">
    <location>
        <begin position="3"/>
        <end position="335"/>
    </location>
</feature>
<dbReference type="Proteomes" id="UP000646426">
    <property type="component" value="Unassembled WGS sequence"/>
</dbReference>
<comment type="similarity">
    <text evidence="2 9 10">Belongs to the RecF family.</text>
</comment>
<reference evidence="12" key="1">
    <citation type="journal article" date="2014" name="Int. J. Syst. Evol. Microbiol.">
        <title>Complete genome sequence of Corynebacterium casei LMG S-19264T (=DSM 44701T), isolated from a smear-ripened cheese.</title>
        <authorList>
            <consortium name="US DOE Joint Genome Institute (JGI-PGF)"/>
            <person name="Walter F."/>
            <person name="Albersmeier A."/>
            <person name="Kalinowski J."/>
            <person name="Ruckert C."/>
        </authorList>
    </citation>
    <scope>NUCLEOTIDE SEQUENCE</scope>
    <source>
        <strain evidence="12">KCTC 23077</strain>
    </source>
</reference>
<keyword evidence="9 10" id="KW-0234">DNA repair</keyword>
<evidence type="ECO:0000256" key="9">
    <source>
        <dbReference type="HAMAP-Rule" id="MF_00365"/>
    </source>
</evidence>
<evidence type="ECO:0000256" key="10">
    <source>
        <dbReference type="RuleBase" id="RU000578"/>
    </source>
</evidence>
<keyword evidence="4 9" id="KW-0963">Cytoplasm</keyword>
<dbReference type="InterPro" id="IPR003395">
    <property type="entry name" value="RecF/RecN/SMC_N"/>
</dbReference>
<feature type="binding site" evidence="9">
    <location>
        <begin position="30"/>
        <end position="37"/>
    </location>
    <ligand>
        <name>ATP</name>
        <dbReference type="ChEBI" id="CHEBI:30616"/>
    </ligand>
</feature>
<keyword evidence="7 9" id="KW-0067">ATP-binding</keyword>
<evidence type="ECO:0000313" key="13">
    <source>
        <dbReference type="Proteomes" id="UP000646426"/>
    </source>
</evidence>
<evidence type="ECO:0000256" key="8">
    <source>
        <dbReference type="ARBA" id="ARBA00023125"/>
    </source>
</evidence>
<dbReference type="PANTHER" id="PTHR32182:SF0">
    <property type="entry name" value="DNA REPLICATION AND REPAIR PROTEIN RECF"/>
    <property type="match status" value="1"/>
</dbReference>
<evidence type="ECO:0000256" key="3">
    <source>
        <dbReference type="ARBA" id="ARBA00020170"/>
    </source>
</evidence>
<dbReference type="EMBL" id="BMYD01000005">
    <property type="protein sequence ID" value="GHA86988.1"/>
    <property type="molecule type" value="Genomic_DNA"/>
</dbReference>
<dbReference type="NCBIfam" id="TIGR00611">
    <property type="entry name" value="recf"/>
    <property type="match status" value="1"/>
</dbReference>
<keyword evidence="8 9" id="KW-0238">DNA-binding</keyword>